<protein>
    <submittedName>
        <fullName evidence="3">Uncharacterized protein</fullName>
    </submittedName>
</protein>
<keyword evidence="1" id="KW-0472">Membrane</keyword>
<dbReference type="AlphaFoldDB" id="A0A915JNB2"/>
<dbReference type="WBParaSite" id="nRc.2.0.1.t27690-RA">
    <property type="protein sequence ID" value="nRc.2.0.1.t27690-RA"/>
    <property type="gene ID" value="nRc.2.0.1.g27690"/>
</dbReference>
<feature type="transmembrane region" description="Helical" evidence="1">
    <location>
        <begin position="109"/>
        <end position="127"/>
    </location>
</feature>
<evidence type="ECO:0000256" key="1">
    <source>
        <dbReference type="SAM" id="Phobius"/>
    </source>
</evidence>
<feature type="transmembrane region" description="Helical" evidence="1">
    <location>
        <begin position="195"/>
        <end position="216"/>
    </location>
</feature>
<dbReference type="Proteomes" id="UP000887565">
    <property type="component" value="Unplaced"/>
</dbReference>
<name>A0A915JNB2_ROMCU</name>
<feature type="transmembrane region" description="Helical" evidence="1">
    <location>
        <begin position="71"/>
        <end position="97"/>
    </location>
</feature>
<feature type="transmembrane region" description="Helical" evidence="1">
    <location>
        <begin position="30"/>
        <end position="50"/>
    </location>
</feature>
<evidence type="ECO:0000313" key="2">
    <source>
        <dbReference type="Proteomes" id="UP000887565"/>
    </source>
</evidence>
<reference evidence="3" key="1">
    <citation type="submission" date="2022-11" db="UniProtKB">
        <authorList>
            <consortium name="WormBaseParasite"/>
        </authorList>
    </citation>
    <scope>IDENTIFICATION</scope>
</reference>
<keyword evidence="1" id="KW-0812">Transmembrane</keyword>
<proteinExistence type="predicted"/>
<organism evidence="2 3">
    <name type="scientific">Romanomermis culicivorax</name>
    <name type="common">Nematode worm</name>
    <dbReference type="NCBI Taxonomy" id="13658"/>
    <lineage>
        <taxon>Eukaryota</taxon>
        <taxon>Metazoa</taxon>
        <taxon>Ecdysozoa</taxon>
        <taxon>Nematoda</taxon>
        <taxon>Enoplea</taxon>
        <taxon>Dorylaimia</taxon>
        <taxon>Mermithida</taxon>
        <taxon>Mermithoidea</taxon>
        <taxon>Mermithidae</taxon>
        <taxon>Romanomermis</taxon>
    </lineage>
</organism>
<accession>A0A915JNB2</accession>
<dbReference type="SUPFAM" id="SSF81321">
    <property type="entry name" value="Family A G protein-coupled receptor-like"/>
    <property type="match status" value="1"/>
</dbReference>
<sequence>MNFTNGSSNQSTGQCFLLVADVWMGLESTILLSIALMSQMSNIICFNILIHTSSGHVPNNVKILLCICNMAYFLRSFCLMIKSLYNFCLIIVGFGYFHISVFQCIVVEYFYLAPVVAVYVSTLAIGLDRFHKTMQKRATDNGKATWIRVACQVIWVLLFSTTVYALFAIISQVTLHSSQTVCYCYSLLVFKKQATYTYTFGSISLNVASCVVYYFVYSENRKILNTFGLTTAEHNLSDRFVKYANIKASRHSPVLINLARSRYPWLFQHPWLSRFLFGKQAKVADSAEKSNEQQPKKDNVQTKKAVVEFRLNPQDNVDILADMWNKSKGELKNVKQNKA</sequence>
<evidence type="ECO:0000313" key="3">
    <source>
        <dbReference type="WBParaSite" id="nRc.2.0.1.t27690-RA"/>
    </source>
</evidence>
<keyword evidence="1" id="KW-1133">Transmembrane helix</keyword>
<feature type="transmembrane region" description="Helical" evidence="1">
    <location>
        <begin position="153"/>
        <end position="175"/>
    </location>
</feature>
<keyword evidence="2" id="KW-1185">Reference proteome</keyword>